<keyword evidence="3" id="KW-1185">Reference proteome</keyword>
<evidence type="ECO:0000256" key="1">
    <source>
        <dbReference type="SAM" id="SignalP"/>
    </source>
</evidence>
<dbReference type="Proteomes" id="UP001500552">
    <property type="component" value="Unassembled WGS sequence"/>
</dbReference>
<sequence>MKTNLLLPLLLLLLLGGCVSHEDDFISKYCPGSCTVIKGRLTTDEGTQPLAGVKLNAYWRSDRGTFKIGYAERRKAVAITDPDGNFELRFLLRDDELNAQQNYEGYIVVSPVLEENQYFICGGLDFIFKSFELKRSTTTTLDYNLPQKALLDIAPKNLQAMQAGDAFAINLEFTSGIDNAESCSSLFGFAGSNNAQQPVPVPANQPLTLRITRTRNGTTTETTEILHLKPGERFSYAPAF</sequence>
<gene>
    <name evidence="2" type="ORF">GCM10023188_17170</name>
</gene>
<evidence type="ECO:0008006" key="4">
    <source>
        <dbReference type="Google" id="ProtNLM"/>
    </source>
</evidence>
<accession>A0ABP8LKI5</accession>
<dbReference type="RefSeq" id="WP_345158330.1">
    <property type="nucleotide sequence ID" value="NZ_BAABHC010000006.1"/>
</dbReference>
<dbReference type="EMBL" id="BAABHC010000006">
    <property type="protein sequence ID" value="GAA4430473.1"/>
    <property type="molecule type" value="Genomic_DNA"/>
</dbReference>
<feature type="signal peptide" evidence="1">
    <location>
        <begin position="1"/>
        <end position="22"/>
    </location>
</feature>
<organism evidence="2 3">
    <name type="scientific">Pontibacter saemangeumensis</name>
    <dbReference type="NCBI Taxonomy" id="1084525"/>
    <lineage>
        <taxon>Bacteria</taxon>
        <taxon>Pseudomonadati</taxon>
        <taxon>Bacteroidota</taxon>
        <taxon>Cytophagia</taxon>
        <taxon>Cytophagales</taxon>
        <taxon>Hymenobacteraceae</taxon>
        <taxon>Pontibacter</taxon>
    </lineage>
</organism>
<keyword evidence="1" id="KW-0732">Signal</keyword>
<feature type="chain" id="PRO_5047005467" description="Carboxypeptidase regulatory-like domain-containing protein" evidence="1">
    <location>
        <begin position="23"/>
        <end position="240"/>
    </location>
</feature>
<name>A0ABP8LKI5_9BACT</name>
<comment type="caution">
    <text evidence="2">The sequence shown here is derived from an EMBL/GenBank/DDBJ whole genome shotgun (WGS) entry which is preliminary data.</text>
</comment>
<evidence type="ECO:0000313" key="2">
    <source>
        <dbReference type="EMBL" id="GAA4430473.1"/>
    </source>
</evidence>
<reference evidence="3" key="1">
    <citation type="journal article" date="2019" name="Int. J. Syst. Evol. Microbiol.">
        <title>The Global Catalogue of Microorganisms (GCM) 10K type strain sequencing project: providing services to taxonomists for standard genome sequencing and annotation.</title>
        <authorList>
            <consortium name="The Broad Institute Genomics Platform"/>
            <consortium name="The Broad Institute Genome Sequencing Center for Infectious Disease"/>
            <person name="Wu L."/>
            <person name="Ma J."/>
        </authorList>
    </citation>
    <scope>NUCLEOTIDE SEQUENCE [LARGE SCALE GENOMIC DNA]</scope>
    <source>
        <strain evidence="3">JCM 17926</strain>
    </source>
</reference>
<proteinExistence type="predicted"/>
<evidence type="ECO:0000313" key="3">
    <source>
        <dbReference type="Proteomes" id="UP001500552"/>
    </source>
</evidence>
<protein>
    <recommendedName>
        <fullName evidence="4">Carboxypeptidase regulatory-like domain-containing protein</fullName>
    </recommendedName>
</protein>
<dbReference type="PROSITE" id="PS51257">
    <property type="entry name" value="PROKAR_LIPOPROTEIN"/>
    <property type="match status" value="1"/>
</dbReference>